<keyword evidence="8" id="KW-1185">Reference proteome</keyword>
<reference evidence="7" key="1">
    <citation type="journal article" date="2023" name="Mol. Biol. Evol.">
        <title>Third-Generation Sequencing Reveals the Adaptive Role of the Epigenome in Three Deep-Sea Polychaetes.</title>
        <authorList>
            <person name="Perez M."/>
            <person name="Aroh O."/>
            <person name="Sun Y."/>
            <person name="Lan Y."/>
            <person name="Juniper S.K."/>
            <person name="Young C.R."/>
            <person name="Angers B."/>
            <person name="Qian P.Y."/>
        </authorList>
    </citation>
    <scope>NUCLEOTIDE SEQUENCE</scope>
    <source>
        <strain evidence="7">R07B-5</strain>
    </source>
</reference>
<dbReference type="SMART" id="SM00369">
    <property type="entry name" value="LRR_TYP"/>
    <property type="match status" value="7"/>
</dbReference>
<dbReference type="InterPro" id="IPR026906">
    <property type="entry name" value="LRR_5"/>
</dbReference>
<dbReference type="Pfam" id="PF13855">
    <property type="entry name" value="LRR_8"/>
    <property type="match status" value="1"/>
</dbReference>
<dbReference type="Gene3D" id="3.80.10.10">
    <property type="entry name" value="Ribonuclease Inhibitor"/>
    <property type="match status" value="2"/>
</dbReference>
<gene>
    <name evidence="7" type="ORF">NP493_566g02021</name>
</gene>
<dbReference type="PANTHER" id="PTHR24369:SF210">
    <property type="entry name" value="CHAOPTIN-RELATED"/>
    <property type="match status" value="1"/>
</dbReference>
<evidence type="ECO:0000256" key="2">
    <source>
        <dbReference type="ARBA" id="ARBA00022729"/>
    </source>
</evidence>
<dbReference type="InterPro" id="IPR032675">
    <property type="entry name" value="LRR_dom_sf"/>
</dbReference>
<dbReference type="EMBL" id="JAODUO010000566">
    <property type="protein sequence ID" value="KAK2178010.1"/>
    <property type="molecule type" value="Genomic_DNA"/>
</dbReference>
<evidence type="ECO:0000313" key="8">
    <source>
        <dbReference type="Proteomes" id="UP001209878"/>
    </source>
</evidence>
<dbReference type="SMART" id="SM00082">
    <property type="entry name" value="LRRCT"/>
    <property type="match status" value="1"/>
</dbReference>
<evidence type="ECO:0000256" key="3">
    <source>
        <dbReference type="ARBA" id="ARBA00022737"/>
    </source>
</evidence>
<comment type="caution">
    <text evidence="7">The sequence shown here is derived from an EMBL/GenBank/DDBJ whole genome shotgun (WGS) entry which is preliminary data.</text>
</comment>
<dbReference type="Proteomes" id="UP001209878">
    <property type="component" value="Unassembled WGS sequence"/>
</dbReference>
<name>A0AAD9KVB4_RIDPI</name>
<feature type="signal peptide" evidence="5">
    <location>
        <begin position="1"/>
        <end position="23"/>
    </location>
</feature>
<feature type="transmembrane region" description="Helical" evidence="4">
    <location>
        <begin position="357"/>
        <end position="379"/>
    </location>
</feature>
<dbReference type="GO" id="GO:0005886">
    <property type="term" value="C:plasma membrane"/>
    <property type="evidence" value="ECO:0007669"/>
    <property type="project" value="TreeGrafter"/>
</dbReference>
<protein>
    <recommendedName>
        <fullName evidence="6">LRRCT domain-containing protein</fullName>
    </recommendedName>
</protein>
<dbReference type="PANTHER" id="PTHR24369">
    <property type="entry name" value="ANTIGEN BSP, PUTATIVE-RELATED"/>
    <property type="match status" value="1"/>
</dbReference>
<keyword evidence="4" id="KW-0472">Membrane</keyword>
<evidence type="ECO:0000313" key="7">
    <source>
        <dbReference type="EMBL" id="KAK2178010.1"/>
    </source>
</evidence>
<keyword evidence="1" id="KW-0433">Leucine-rich repeat</keyword>
<evidence type="ECO:0000256" key="4">
    <source>
        <dbReference type="SAM" id="Phobius"/>
    </source>
</evidence>
<proteinExistence type="predicted"/>
<feature type="chain" id="PRO_5042092482" description="LRRCT domain-containing protein" evidence="5">
    <location>
        <begin position="24"/>
        <end position="419"/>
    </location>
</feature>
<dbReference type="InterPro" id="IPR000483">
    <property type="entry name" value="Cys-rich_flank_reg_C"/>
</dbReference>
<keyword evidence="2 5" id="KW-0732">Signal</keyword>
<keyword evidence="3" id="KW-0677">Repeat</keyword>
<feature type="domain" description="LRRCT" evidence="6">
    <location>
        <begin position="301"/>
        <end position="348"/>
    </location>
</feature>
<evidence type="ECO:0000259" key="6">
    <source>
        <dbReference type="SMART" id="SM00082"/>
    </source>
</evidence>
<dbReference type="SUPFAM" id="SSF52058">
    <property type="entry name" value="L domain-like"/>
    <property type="match status" value="1"/>
</dbReference>
<evidence type="ECO:0000256" key="5">
    <source>
        <dbReference type="SAM" id="SignalP"/>
    </source>
</evidence>
<keyword evidence="4" id="KW-1133">Transmembrane helix</keyword>
<sequence length="419" mass="45728">MAGPLMYVVPAFLLCHVIHLSSAAVDCSSIKNCSCVSNTIVCQHLKHLPNNIPPTVTEFIFDECPFGTLSNFPYSQAEVLAIRDSALTDVTLQNLPSLKTLDLSGNKLAPLRKDMFHGLDSVTDLILHYNGVKEVKDDTFENLPNLIKVDLAENPGIHISENAFRNHKELKHIKLGRCELDSIPIDALSKAESLTTLDLLRNPLGTIPGNTLSKLPHLQTLNLFGCSLTTIPASTFSGLKNLVSLNLAENEITEIPGSLFHDCRNTLQTLHLNGNKLKTLSGGDSEGVGWQNLHVLHLGDNPWTCDCNLQWMKALDLDRIDDENITCATPESVAGHKLHEVTEALSCSPGGGGGSSALALGIAIPIIIICLLLIAFFIYKIMQTRRQRAGKKSVRYSEVYKDTVETTPKEGAQQPLSVL</sequence>
<dbReference type="InterPro" id="IPR003591">
    <property type="entry name" value="Leu-rich_rpt_typical-subtyp"/>
</dbReference>
<dbReference type="Pfam" id="PF13306">
    <property type="entry name" value="LRR_5"/>
    <property type="match status" value="1"/>
</dbReference>
<dbReference type="InterPro" id="IPR001611">
    <property type="entry name" value="Leu-rich_rpt"/>
</dbReference>
<dbReference type="AlphaFoldDB" id="A0AAD9KVB4"/>
<evidence type="ECO:0000256" key="1">
    <source>
        <dbReference type="ARBA" id="ARBA00022614"/>
    </source>
</evidence>
<organism evidence="7 8">
    <name type="scientific">Ridgeia piscesae</name>
    <name type="common">Tubeworm</name>
    <dbReference type="NCBI Taxonomy" id="27915"/>
    <lineage>
        <taxon>Eukaryota</taxon>
        <taxon>Metazoa</taxon>
        <taxon>Spiralia</taxon>
        <taxon>Lophotrochozoa</taxon>
        <taxon>Annelida</taxon>
        <taxon>Polychaeta</taxon>
        <taxon>Sedentaria</taxon>
        <taxon>Canalipalpata</taxon>
        <taxon>Sabellida</taxon>
        <taxon>Siboglinidae</taxon>
        <taxon>Ridgeia</taxon>
    </lineage>
</organism>
<keyword evidence="4" id="KW-0812">Transmembrane</keyword>
<dbReference type="InterPro" id="IPR050541">
    <property type="entry name" value="LRR_TM_domain-containing"/>
</dbReference>
<dbReference type="PROSITE" id="PS51450">
    <property type="entry name" value="LRR"/>
    <property type="match status" value="1"/>
</dbReference>
<accession>A0AAD9KVB4</accession>